<feature type="region of interest" description="Disordered" evidence="1">
    <location>
        <begin position="210"/>
        <end position="251"/>
    </location>
</feature>
<name>A0AAX4KPK5_9TREE</name>
<dbReference type="Proteomes" id="UP001358614">
    <property type="component" value="Chromosome 2"/>
</dbReference>
<dbReference type="AlphaFoldDB" id="A0AAX4KPK5"/>
<feature type="compositionally biased region" description="Polar residues" evidence="1">
    <location>
        <begin position="210"/>
        <end position="224"/>
    </location>
</feature>
<keyword evidence="3" id="KW-1185">Reference proteome</keyword>
<reference evidence="2 3" key="1">
    <citation type="submission" date="2024-01" db="EMBL/GenBank/DDBJ databases">
        <title>Comparative genomics of Cryptococcus and Kwoniella reveals pathogenesis evolution and contrasting modes of karyotype evolution via chromosome fusion or intercentromeric recombination.</title>
        <authorList>
            <person name="Coelho M.A."/>
            <person name="David-Palma M."/>
            <person name="Shea T."/>
            <person name="Bowers K."/>
            <person name="McGinley-Smith S."/>
            <person name="Mohammad A.W."/>
            <person name="Gnirke A."/>
            <person name="Yurkov A.M."/>
            <person name="Nowrousian M."/>
            <person name="Sun S."/>
            <person name="Cuomo C.A."/>
            <person name="Heitman J."/>
        </authorList>
    </citation>
    <scope>NUCLEOTIDE SEQUENCE [LARGE SCALE GENOMIC DNA]</scope>
    <source>
        <strain evidence="2 3">PYCC6329</strain>
    </source>
</reference>
<dbReference type="EMBL" id="CP144090">
    <property type="protein sequence ID" value="WWD08401.1"/>
    <property type="molecule type" value="Genomic_DNA"/>
</dbReference>
<organism evidence="2 3">
    <name type="scientific">Kwoniella europaea PYCC6329</name>
    <dbReference type="NCBI Taxonomy" id="1423913"/>
    <lineage>
        <taxon>Eukaryota</taxon>
        <taxon>Fungi</taxon>
        <taxon>Dikarya</taxon>
        <taxon>Basidiomycota</taxon>
        <taxon>Agaricomycotina</taxon>
        <taxon>Tremellomycetes</taxon>
        <taxon>Tremellales</taxon>
        <taxon>Cryptococcaceae</taxon>
        <taxon>Kwoniella</taxon>
    </lineage>
</organism>
<proteinExistence type="predicted"/>
<sequence>MGTRGLLGFIVAGKRKACYNHYDFYPDRLGVRIVMFILALTPEQRRSMIERLKEIMWIDEEFDSPPSEELIQYYTSKDFHLDSYEKEDKLKSPAEFEQRRRTPHSWSELLRGMQGDPCLPQILNGELKHLIDQTGFESNWLCCEYAYWIDFENQTFEMTVGQEGKWTFDQLNEKGRYWRRLVDDELWTERLIEQYRESSTAQDMFAGVNANPTGSSHHIATNQPYGEDDHTHPTDIQDPNQAPDAPKESDAFPYGAFFDSLGVKVALANSNTMEALIDEAASAGIDNQTDGRA</sequence>
<dbReference type="GeneID" id="91105314"/>
<evidence type="ECO:0008006" key="4">
    <source>
        <dbReference type="Google" id="ProtNLM"/>
    </source>
</evidence>
<evidence type="ECO:0000256" key="1">
    <source>
        <dbReference type="SAM" id="MobiDB-lite"/>
    </source>
</evidence>
<dbReference type="RefSeq" id="XP_066086368.1">
    <property type="nucleotide sequence ID" value="XM_066230271.1"/>
</dbReference>
<dbReference type="KEGG" id="ker:91105314"/>
<evidence type="ECO:0000313" key="2">
    <source>
        <dbReference type="EMBL" id="WWD08401.1"/>
    </source>
</evidence>
<gene>
    <name evidence="2" type="ORF">V865_006513</name>
</gene>
<evidence type="ECO:0000313" key="3">
    <source>
        <dbReference type="Proteomes" id="UP001358614"/>
    </source>
</evidence>
<accession>A0AAX4KPK5</accession>
<protein>
    <recommendedName>
        <fullName evidence="4">GUN4-like domain-containing protein</fullName>
    </recommendedName>
</protein>